<dbReference type="PROSITE" id="PS51038">
    <property type="entry name" value="BAH"/>
    <property type="match status" value="1"/>
</dbReference>
<feature type="domain" description="BAH" evidence="4">
    <location>
        <begin position="41"/>
        <end position="166"/>
    </location>
</feature>
<dbReference type="PANTHER" id="PTHR47073">
    <property type="entry name" value="PROTEIN ANTI-SILENCING 1"/>
    <property type="match status" value="1"/>
</dbReference>
<feature type="compositionally biased region" description="Basic and acidic residues" evidence="2">
    <location>
        <begin position="352"/>
        <end position="363"/>
    </location>
</feature>
<evidence type="ECO:0000313" key="6">
    <source>
        <dbReference type="Proteomes" id="UP000594638"/>
    </source>
</evidence>
<protein>
    <submittedName>
        <fullName evidence="5">ANTI-SILENCING 1 isoform X1</fullName>
    </submittedName>
</protein>
<dbReference type="GO" id="GO:0003723">
    <property type="term" value="F:RNA binding"/>
    <property type="evidence" value="ECO:0007669"/>
    <property type="project" value="UniProtKB-UniRule"/>
</dbReference>
<evidence type="ECO:0000313" key="5">
    <source>
        <dbReference type="EMBL" id="CAA2996269.1"/>
    </source>
</evidence>
<reference evidence="5 6" key="1">
    <citation type="submission" date="2019-12" db="EMBL/GenBank/DDBJ databases">
        <authorList>
            <person name="Alioto T."/>
            <person name="Alioto T."/>
            <person name="Gomez Garrido J."/>
        </authorList>
    </citation>
    <scope>NUCLEOTIDE SEQUENCE [LARGE SCALE GENOMIC DNA]</scope>
</reference>
<dbReference type="AlphaFoldDB" id="A0A8S0SVP4"/>
<dbReference type="OrthoDB" id="1896853at2759"/>
<feature type="compositionally biased region" description="Basic and acidic residues" evidence="2">
    <location>
        <begin position="461"/>
        <end position="472"/>
    </location>
</feature>
<sequence>MPPSAELESLEEPQFNWGKKRGRGGKLKNVQFYESFTYDEVDYTLHDCVYMYVQDEPVPYIGKLVKIWEDASESKKVKIHWFFRPSEISYYLRDMEVAENELFFATGEGTGLANINPLEAVAGKCDVVCISSDSRNPQPSVEEIQMADYVFYRLFDVKNCLILDKMDDKVGGLDVEFVFNRKENYNSLDIPKLGSKNTEDGRNAMVCREIMKLGDPHTPEVLKTRVTDGNKLADPNSVDQLKTRESDGNYDLMNKEREKSARKSSSLDNSSFKSSKLDDSSKSPKHEDKSGDQILTFPGNGIKSAVTSVISSDAKSKSGHDKNTVGPGENAKPAESLSALDERLSKANVFPSKEEMKSGDHQHSFGTGKDSELIYNSSASRERPSNTNVVLPELKPKSGHVRNSVGPGRAAKLDGDPCDLERKAPKASDFSKERPCVHDIGHEKDSAGHRKDAKSAANPRALDEGPSKKAKVDNSFMSSEDENNTIQKSEKYVGSDAKKLPTAVASTEDKTKSRLAKESIGMDKCHTKEATKFSSGNLSKSCAVASTSKNGGKVEGQTFEVTRRPVVGKSTWFRELPWEERVQDSHDQGTLVLLRNLDPEYTSGEVEDIIWHAFDENCTAKMIQRTAVSSPHSGQAFVIFKTKDAAERVIRKLNDGCLMLPNRRPLVGCHGVLPRVSGRQTSFTGHLAIDDVRRQIQRDMKDAVSTSHYSQTNTIEYEMAMDWCLLQSRSDLWWKKLYEVQREQLRKLRANLKSY</sequence>
<dbReference type="InterPro" id="IPR012677">
    <property type="entry name" value="Nucleotide-bd_a/b_plait_sf"/>
</dbReference>
<organism evidence="5 6">
    <name type="scientific">Olea europaea subsp. europaea</name>
    <dbReference type="NCBI Taxonomy" id="158383"/>
    <lineage>
        <taxon>Eukaryota</taxon>
        <taxon>Viridiplantae</taxon>
        <taxon>Streptophyta</taxon>
        <taxon>Embryophyta</taxon>
        <taxon>Tracheophyta</taxon>
        <taxon>Spermatophyta</taxon>
        <taxon>Magnoliopsida</taxon>
        <taxon>eudicotyledons</taxon>
        <taxon>Gunneridae</taxon>
        <taxon>Pentapetalae</taxon>
        <taxon>asterids</taxon>
        <taxon>lamiids</taxon>
        <taxon>Lamiales</taxon>
        <taxon>Oleaceae</taxon>
        <taxon>Oleeae</taxon>
        <taxon>Olea</taxon>
    </lineage>
</organism>
<evidence type="ECO:0000256" key="1">
    <source>
        <dbReference type="PROSITE-ProRule" id="PRU00176"/>
    </source>
</evidence>
<feature type="compositionally biased region" description="Basic and acidic residues" evidence="2">
    <location>
        <begin position="275"/>
        <end position="291"/>
    </location>
</feature>
<feature type="compositionally biased region" description="Polar residues" evidence="2">
    <location>
        <begin position="374"/>
        <end position="389"/>
    </location>
</feature>
<comment type="caution">
    <text evidence="5">The sequence shown here is derived from an EMBL/GenBank/DDBJ whole genome shotgun (WGS) entry which is preliminary data.</text>
</comment>
<dbReference type="Proteomes" id="UP000594638">
    <property type="component" value="Unassembled WGS sequence"/>
</dbReference>
<feature type="domain" description="RRM" evidence="3">
    <location>
        <begin position="590"/>
        <end position="666"/>
    </location>
</feature>
<evidence type="ECO:0000259" key="4">
    <source>
        <dbReference type="PROSITE" id="PS51038"/>
    </source>
</evidence>
<dbReference type="FunFam" id="2.30.30.490:FF:000017">
    <property type="entry name" value="Bromo-adjacent homology (BAH) domain-containing protein"/>
    <property type="match status" value="1"/>
</dbReference>
<feature type="compositionally biased region" description="Low complexity" evidence="2">
    <location>
        <begin position="263"/>
        <end position="274"/>
    </location>
</feature>
<feature type="compositionally biased region" description="Basic and acidic residues" evidence="2">
    <location>
        <begin position="314"/>
        <end position="323"/>
    </location>
</feature>
<feature type="compositionally biased region" description="Basic and acidic residues" evidence="2">
    <location>
        <begin position="411"/>
        <end position="454"/>
    </location>
</feature>
<dbReference type="Gene3D" id="3.30.70.330">
    <property type="match status" value="1"/>
</dbReference>
<dbReference type="EMBL" id="CACTIH010005521">
    <property type="protein sequence ID" value="CAA2996269.1"/>
    <property type="molecule type" value="Genomic_DNA"/>
</dbReference>
<dbReference type="PROSITE" id="PS50102">
    <property type="entry name" value="RRM"/>
    <property type="match status" value="1"/>
</dbReference>
<dbReference type="InterPro" id="IPR043151">
    <property type="entry name" value="BAH_sf"/>
</dbReference>
<dbReference type="Pfam" id="PF00076">
    <property type="entry name" value="RRM_1"/>
    <property type="match status" value="1"/>
</dbReference>
<dbReference type="Gramene" id="OE9A076457T3">
    <property type="protein sequence ID" value="OE9A076457C3"/>
    <property type="gene ID" value="OE9A076457"/>
</dbReference>
<dbReference type="Pfam" id="PF01426">
    <property type="entry name" value="BAH"/>
    <property type="match status" value="1"/>
</dbReference>
<feature type="region of interest" description="Disordered" evidence="2">
    <location>
        <begin position="227"/>
        <end position="491"/>
    </location>
</feature>
<dbReference type="InterPro" id="IPR000504">
    <property type="entry name" value="RRM_dom"/>
</dbReference>
<dbReference type="InterPro" id="IPR035979">
    <property type="entry name" value="RBD_domain_sf"/>
</dbReference>
<dbReference type="SUPFAM" id="SSF54928">
    <property type="entry name" value="RNA-binding domain, RBD"/>
    <property type="match status" value="1"/>
</dbReference>
<dbReference type="Gene3D" id="2.30.30.490">
    <property type="match status" value="1"/>
</dbReference>
<dbReference type="SMART" id="SM00439">
    <property type="entry name" value="BAH"/>
    <property type="match status" value="1"/>
</dbReference>
<gene>
    <name evidence="5" type="ORF">OLEA9_A076457</name>
</gene>
<keyword evidence="6" id="KW-1185">Reference proteome</keyword>
<evidence type="ECO:0000259" key="3">
    <source>
        <dbReference type="PROSITE" id="PS50102"/>
    </source>
</evidence>
<name>A0A8S0SVP4_OLEEU</name>
<proteinExistence type="predicted"/>
<accession>A0A8S0SVP4</accession>
<dbReference type="InterPro" id="IPR001025">
    <property type="entry name" value="BAH_dom"/>
</dbReference>
<dbReference type="PANTHER" id="PTHR47073:SF2">
    <property type="entry name" value="PROTEIN ANTI-SILENCING 1"/>
    <property type="match status" value="1"/>
</dbReference>
<feature type="compositionally biased region" description="Basic and acidic residues" evidence="2">
    <location>
        <begin position="241"/>
        <end position="261"/>
    </location>
</feature>
<dbReference type="CDD" id="cd00590">
    <property type="entry name" value="RRM_SF"/>
    <property type="match status" value="1"/>
</dbReference>
<dbReference type="GO" id="GO:0003682">
    <property type="term" value="F:chromatin binding"/>
    <property type="evidence" value="ECO:0007669"/>
    <property type="project" value="InterPro"/>
</dbReference>
<keyword evidence="1" id="KW-0694">RNA-binding</keyword>
<evidence type="ECO:0000256" key="2">
    <source>
        <dbReference type="SAM" id="MobiDB-lite"/>
    </source>
</evidence>